<keyword evidence="2" id="KW-1185">Reference proteome</keyword>
<dbReference type="Gene3D" id="3.90.550.10">
    <property type="entry name" value="Spore Coat Polysaccharide Biosynthesis Protein SpsA, Chain A"/>
    <property type="match status" value="1"/>
</dbReference>
<dbReference type="PANTHER" id="PTHR43179">
    <property type="entry name" value="RHAMNOSYLTRANSFERASE WBBL"/>
    <property type="match status" value="1"/>
</dbReference>
<gene>
    <name evidence="1" type="ORF">SAE02_06790</name>
</gene>
<dbReference type="RefSeq" id="WP_044425373.1">
    <property type="nucleotide sequence ID" value="NZ_BJYZ01000002.1"/>
</dbReference>
<name>A0A512DJ88_9PROT</name>
<evidence type="ECO:0008006" key="3">
    <source>
        <dbReference type="Google" id="ProtNLM"/>
    </source>
</evidence>
<dbReference type="PANTHER" id="PTHR43179:SF7">
    <property type="entry name" value="RHAMNOSYLTRANSFERASE WBBL"/>
    <property type="match status" value="1"/>
</dbReference>
<dbReference type="SUPFAM" id="SSF53448">
    <property type="entry name" value="Nucleotide-diphospho-sugar transferases"/>
    <property type="match status" value="1"/>
</dbReference>
<evidence type="ECO:0000313" key="2">
    <source>
        <dbReference type="Proteomes" id="UP000321523"/>
    </source>
</evidence>
<accession>A0A512DJ88</accession>
<protein>
    <recommendedName>
        <fullName evidence="3">Glycosyltransferase 2-like domain-containing protein</fullName>
    </recommendedName>
</protein>
<dbReference type="EMBL" id="BJYZ01000002">
    <property type="protein sequence ID" value="GEO36531.1"/>
    <property type="molecule type" value="Genomic_DNA"/>
</dbReference>
<organism evidence="1 2">
    <name type="scientific">Skermanella aerolata</name>
    <dbReference type="NCBI Taxonomy" id="393310"/>
    <lineage>
        <taxon>Bacteria</taxon>
        <taxon>Pseudomonadati</taxon>
        <taxon>Pseudomonadota</taxon>
        <taxon>Alphaproteobacteria</taxon>
        <taxon>Rhodospirillales</taxon>
        <taxon>Azospirillaceae</taxon>
        <taxon>Skermanella</taxon>
    </lineage>
</organism>
<proteinExistence type="predicted"/>
<dbReference type="AlphaFoldDB" id="A0A512DJ88"/>
<comment type="caution">
    <text evidence="1">The sequence shown here is derived from an EMBL/GenBank/DDBJ whole genome shotgun (WGS) entry which is preliminary data.</text>
</comment>
<evidence type="ECO:0000313" key="1">
    <source>
        <dbReference type="EMBL" id="GEO36531.1"/>
    </source>
</evidence>
<reference evidence="1 2" key="1">
    <citation type="submission" date="2019-07" db="EMBL/GenBank/DDBJ databases">
        <title>Whole genome shotgun sequence of Skermanella aerolata NBRC 106429.</title>
        <authorList>
            <person name="Hosoyama A."/>
            <person name="Uohara A."/>
            <person name="Ohji S."/>
            <person name="Ichikawa N."/>
        </authorList>
    </citation>
    <scope>NUCLEOTIDE SEQUENCE [LARGE SCALE GENOMIC DNA]</scope>
    <source>
        <strain evidence="1 2">NBRC 106429</strain>
    </source>
</reference>
<dbReference type="Proteomes" id="UP000321523">
    <property type="component" value="Unassembled WGS sequence"/>
</dbReference>
<dbReference type="OrthoDB" id="9783791at2"/>
<sequence length="733" mass="80015">MTKTVSQINPKADIQIAVLVDEKTLLLFGWIDRALPSSGAASFSEGADSAGTYDGHFWPRDEGSYWFVALLRFDNIAQIRPQRLSITGADRGTRYTIPPIQNIKINPWTLLSTLKEDMPEAMPVVFDFLHKSLGDTAQSERTTRLMLAFLQAMAQPDGFAEIFGCMTGLGALVQGWSFNLIAGEHDLLIETDACRSFTSIIGSFERSDLPSTARGVLGVMTGADTLDLSRIRRIYYKAAKGWCYLEIFENRTLLNDQSAVPHLRAMLPTLTGEPSVLRTLKRLSNAQYEGFETVSRLEIPVRVGLDTAVRVPGAGTLVTGWVLDPDHHVSAITLKGIGVSARIDLDWCRTNRRDVSEAFAKDAPFAGKIVPGQDAHGFLAFVPETADSPEQCERYLELSLADDACAFMPVATSKAAAPALRRLLSTINLNDPASETIISRHIGPLVQAAGSACASAESSATVYAMGKALVAPRVSVIIPIADGRDDIDVTLAKLAVDRDFKGTEIVIASGAGAHERLSPSLRRFAEFYDLSIKLVPCPQAHDIYQAMDAGVRHASSDMLLLLSPSVLPTSTGWLSDLEWAYKTSGRTGMVSPTLLYEDFSIRFAGIQQISAQSAVSQYAGYSRDWLKGRELTTVQAASTDCALIPRAAFLGAGGFSTDFVGTDFKGVDFCLKLRAAGHVCLWLPTVQLIALDEQPREQAQEYWLQTGGLVDRWGFERKWPRLHTTQSLGSIDR</sequence>
<dbReference type="InterPro" id="IPR029044">
    <property type="entry name" value="Nucleotide-diphossugar_trans"/>
</dbReference>